<dbReference type="InterPro" id="IPR057326">
    <property type="entry name" value="KR_dom"/>
</dbReference>
<dbReference type="InterPro" id="IPR002347">
    <property type="entry name" value="SDR_fam"/>
</dbReference>
<evidence type="ECO:0000313" key="4">
    <source>
        <dbReference type="EMBL" id="MFC5745631.1"/>
    </source>
</evidence>
<reference evidence="5" key="1">
    <citation type="journal article" date="2019" name="Int. J. Syst. Evol. Microbiol.">
        <title>The Global Catalogue of Microorganisms (GCM) 10K type strain sequencing project: providing services to taxonomists for standard genome sequencing and annotation.</title>
        <authorList>
            <consortium name="The Broad Institute Genomics Platform"/>
            <consortium name="The Broad Institute Genome Sequencing Center for Infectious Disease"/>
            <person name="Wu L."/>
            <person name="Ma J."/>
        </authorList>
    </citation>
    <scope>NUCLEOTIDE SEQUENCE [LARGE SCALE GENOMIC DNA]</scope>
    <source>
        <strain evidence="5">KCTC 42087</strain>
    </source>
</reference>
<evidence type="ECO:0000313" key="5">
    <source>
        <dbReference type="Proteomes" id="UP001596074"/>
    </source>
</evidence>
<name>A0ABW0ZQS5_9ACTN</name>
<dbReference type="PANTHER" id="PTHR42760:SF133">
    <property type="entry name" value="3-OXOACYL-[ACYL-CARRIER-PROTEIN] REDUCTASE"/>
    <property type="match status" value="1"/>
</dbReference>
<dbReference type="PANTHER" id="PTHR42760">
    <property type="entry name" value="SHORT-CHAIN DEHYDROGENASES/REDUCTASES FAMILY MEMBER"/>
    <property type="match status" value="1"/>
</dbReference>
<dbReference type="Gene3D" id="3.40.50.720">
    <property type="entry name" value="NAD(P)-binding Rossmann-like Domain"/>
    <property type="match status" value="1"/>
</dbReference>
<dbReference type="SUPFAM" id="SSF51735">
    <property type="entry name" value="NAD(P)-binding Rossmann-fold domains"/>
    <property type="match status" value="1"/>
</dbReference>
<dbReference type="InterPro" id="IPR020904">
    <property type="entry name" value="Sc_DH/Rdtase_CS"/>
</dbReference>
<dbReference type="Proteomes" id="UP001596074">
    <property type="component" value="Unassembled WGS sequence"/>
</dbReference>
<evidence type="ECO:0000256" key="1">
    <source>
        <dbReference type="ARBA" id="ARBA00006484"/>
    </source>
</evidence>
<dbReference type="RefSeq" id="WP_378281256.1">
    <property type="nucleotide sequence ID" value="NZ_JBHSON010000009.1"/>
</dbReference>
<keyword evidence="5" id="KW-1185">Reference proteome</keyword>
<organism evidence="4 5">
    <name type="scientific">Actinomadura rugatobispora</name>
    <dbReference type="NCBI Taxonomy" id="1994"/>
    <lineage>
        <taxon>Bacteria</taxon>
        <taxon>Bacillati</taxon>
        <taxon>Actinomycetota</taxon>
        <taxon>Actinomycetes</taxon>
        <taxon>Streptosporangiales</taxon>
        <taxon>Thermomonosporaceae</taxon>
        <taxon>Actinomadura</taxon>
    </lineage>
</organism>
<proteinExistence type="inferred from homology"/>
<accession>A0ABW0ZQS5</accession>
<comment type="caution">
    <text evidence="4">The sequence shown here is derived from an EMBL/GenBank/DDBJ whole genome shotgun (WGS) entry which is preliminary data.</text>
</comment>
<comment type="similarity">
    <text evidence="1">Belongs to the short-chain dehydrogenases/reductases (SDR) family.</text>
</comment>
<dbReference type="EMBL" id="JBHSON010000009">
    <property type="protein sequence ID" value="MFC5745631.1"/>
    <property type="molecule type" value="Genomic_DNA"/>
</dbReference>
<protein>
    <submittedName>
        <fullName evidence="4">SDR family NAD(P)-dependent oxidoreductase</fullName>
        <ecNumber evidence="4">1.1.1.-</ecNumber>
    </submittedName>
</protein>
<dbReference type="InterPro" id="IPR036291">
    <property type="entry name" value="NAD(P)-bd_dom_sf"/>
</dbReference>
<feature type="domain" description="Ketoreductase" evidence="3">
    <location>
        <begin position="3"/>
        <end position="178"/>
    </location>
</feature>
<sequence>MSGTVFVTGGASGIGLATALALRDQGWNVVIADLDRTALRQAGQEVEGVRAIVLDVTDARAVAAAVGAAEAEFGAVDALVNCAGIVDNGPFLQAGPESFRRTLEVNLTGTFLMGQAVARGMAARGGGSIVNISSVSGLRGGPYRSAYSASKGGVIALTKVMAVELGPSGVRVNCVAPGATDTPLVRVAQPPEIRRAVLKAIPLGRYADPAETAAVIAFLAGDGAAFVTGQIWGVDGGQLAGAGWRPEPTRGREG</sequence>
<keyword evidence="2 4" id="KW-0560">Oxidoreductase</keyword>
<dbReference type="EC" id="1.1.1.-" evidence="4"/>
<dbReference type="NCBIfam" id="NF005559">
    <property type="entry name" value="PRK07231.1"/>
    <property type="match status" value="1"/>
</dbReference>
<dbReference type="PRINTS" id="PR00080">
    <property type="entry name" value="SDRFAMILY"/>
</dbReference>
<dbReference type="Pfam" id="PF13561">
    <property type="entry name" value="adh_short_C2"/>
    <property type="match status" value="1"/>
</dbReference>
<evidence type="ECO:0000259" key="3">
    <source>
        <dbReference type="SMART" id="SM00822"/>
    </source>
</evidence>
<evidence type="ECO:0000256" key="2">
    <source>
        <dbReference type="ARBA" id="ARBA00023002"/>
    </source>
</evidence>
<dbReference type="GO" id="GO:0016491">
    <property type="term" value="F:oxidoreductase activity"/>
    <property type="evidence" value="ECO:0007669"/>
    <property type="project" value="UniProtKB-KW"/>
</dbReference>
<dbReference type="PRINTS" id="PR00081">
    <property type="entry name" value="GDHRDH"/>
</dbReference>
<dbReference type="PROSITE" id="PS00061">
    <property type="entry name" value="ADH_SHORT"/>
    <property type="match status" value="1"/>
</dbReference>
<dbReference type="SMART" id="SM00822">
    <property type="entry name" value="PKS_KR"/>
    <property type="match status" value="1"/>
</dbReference>
<gene>
    <name evidence="4" type="ORF">ACFPZN_08440</name>
</gene>